<evidence type="ECO:0000259" key="3">
    <source>
        <dbReference type="Pfam" id="PF10342"/>
    </source>
</evidence>
<comment type="caution">
    <text evidence="4">The sequence shown here is derived from an EMBL/GenBank/DDBJ whole genome shotgun (WGS) entry which is preliminary data.</text>
</comment>
<evidence type="ECO:0000256" key="2">
    <source>
        <dbReference type="SAM" id="SignalP"/>
    </source>
</evidence>
<dbReference type="Pfam" id="PF10342">
    <property type="entry name" value="Kre9_KNH"/>
    <property type="match status" value="1"/>
</dbReference>
<evidence type="ECO:0000313" key="5">
    <source>
        <dbReference type="Proteomes" id="UP000013776"/>
    </source>
</evidence>
<dbReference type="EMBL" id="CAHR02000061">
    <property type="protein sequence ID" value="CCG81862.1"/>
    <property type="molecule type" value="Genomic_DNA"/>
</dbReference>
<name>R4XER7_TAPDE</name>
<proteinExistence type="predicted"/>
<evidence type="ECO:0000256" key="1">
    <source>
        <dbReference type="ARBA" id="ARBA00022729"/>
    </source>
</evidence>
<dbReference type="Proteomes" id="UP000013776">
    <property type="component" value="Unassembled WGS sequence"/>
</dbReference>
<protein>
    <submittedName>
        <fullName evidence="4">Uncharacterized serine-rich protein C1E8.05</fullName>
    </submittedName>
</protein>
<keyword evidence="1 2" id="KW-0732">Signal</keyword>
<gene>
    <name evidence="4" type="ORF">TAPDE_001737</name>
</gene>
<dbReference type="PANTHER" id="PTHR40633:SF1">
    <property type="entry name" value="GPI ANCHORED SERINE-THREONINE RICH PROTEIN (AFU_ORTHOLOGUE AFUA_1G03630)"/>
    <property type="match status" value="1"/>
</dbReference>
<dbReference type="eggNOG" id="ENOG502SB54">
    <property type="taxonomic scope" value="Eukaryota"/>
</dbReference>
<feature type="signal peptide" evidence="2">
    <location>
        <begin position="1"/>
        <end position="15"/>
    </location>
</feature>
<evidence type="ECO:0000313" key="4">
    <source>
        <dbReference type="EMBL" id="CCG81862.1"/>
    </source>
</evidence>
<keyword evidence="5" id="KW-1185">Reference proteome</keyword>
<dbReference type="InterPro" id="IPR052982">
    <property type="entry name" value="SRP1/TIP1-like"/>
</dbReference>
<reference evidence="4 5" key="1">
    <citation type="journal article" date="2013" name="MBio">
        <title>Genome sequencing of the plant pathogen Taphrina deformans, the causal agent of peach leaf curl.</title>
        <authorList>
            <person name="Cisse O.H."/>
            <person name="Almeida J.M.G.C.F."/>
            <person name="Fonseca A."/>
            <person name="Kumar A.A."/>
            <person name="Salojaervi J."/>
            <person name="Overmyer K."/>
            <person name="Hauser P.M."/>
            <person name="Pagni M."/>
        </authorList>
    </citation>
    <scope>NUCLEOTIDE SEQUENCE [LARGE SCALE GENOMIC DNA]</scope>
    <source>
        <strain evidence="5">PYCC 5710 / ATCC 11124 / CBS 356.35 / IMI 108563 / JCM 9778 / NBRC 8474</strain>
    </source>
</reference>
<dbReference type="InterPro" id="IPR018466">
    <property type="entry name" value="Kre9/Knh1-like_N"/>
</dbReference>
<dbReference type="STRING" id="1097556.R4XER7"/>
<dbReference type="VEuPathDB" id="FungiDB:TAPDE_001737"/>
<sequence length="261" mass="25401">MQFANSLFFVACVAAQQVVNQILNPGANSVIQAGGGVQSITWTNPSSGNVSLALYSGSNPIVTVAPLTDSIANTGTFLWTPETWLPSGNDYSIGVTDLSGSAATQYSPFFTVQLCSTCSSSTRSTTAPFTAATVSVSGLAIGTRTNAAFPAENAVAATASGSQVSTGVANTASAVTSAPPSSVSSMPASSGASGVPTSVPALRGASVASQASAVGASANAILSQTGSIAAAAASATTTTKSGADSLQAGLLGFVGIAMAML</sequence>
<dbReference type="AlphaFoldDB" id="R4XER7"/>
<dbReference type="OrthoDB" id="4094614at2759"/>
<accession>R4XER7</accession>
<feature type="chain" id="PRO_5012407087" evidence="2">
    <location>
        <begin position="16"/>
        <end position="261"/>
    </location>
</feature>
<dbReference type="PANTHER" id="PTHR40633">
    <property type="entry name" value="MATRIX PROTEIN, PUTATIVE (AFU_ORTHOLOGUE AFUA_8G05410)-RELATED"/>
    <property type="match status" value="1"/>
</dbReference>
<feature type="domain" description="Yeast cell wall synthesis Kre9/Knh1-like N-terminal" evidence="3">
    <location>
        <begin position="24"/>
        <end position="112"/>
    </location>
</feature>
<organism evidence="4 5">
    <name type="scientific">Taphrina deformans (strain PYCC 5710 / ATCC 11124 / CBS 356.35 / IMI 108563 / JCM 9778 / NBRC 8474)</name>
    <name type="common">Peach leaf curl fungus</name>
    <name type="synonym">Lalaria deformans</name>
    <dbReference type="NCBI Taxonomy" id="1097556"/>
    <lineage>
        <taxon>Eukaryota</taxon>
        <taxon>Fungi</taxon>
        <taxon>Dikarya</taxon>
        <taxon>Ascomycota</taxon>
        <taxon>Taphrinomycotina</taxon>
        <taxon>Taphrinomycetes</taxon>
        <taxon>Taphrinales</taxon>
        <taxon>Taphrinaceae</taxon>
        <taxon>Taphrina</taxon>
    </lineage>
</organism>